<evidence type="ECO:0000313" key="2">
    <source>
        <dbReference type="Proteomes" id="UP000319094"/>
    </source>
</evidence>
<sequence>MHTTEKLDTILFDRNGNTTVASTVSRYAAAVKRSSSRLGAAVRNEMHLVLHNRQWIVVSRSGSPESPVYIQDRTVPDAGTGKSFIHQTLSTYEQDPA</sequence>
<accession>A0A542Y6I8</accession>
<reference evidence="1 2" key="1">
    <citation type="submission" date="2019-06" db="EMBL/GenBank/DDBJ databases">
        <title>Sequencing the genomes of 1000 actinobacteria strains.</title>
        <authorList>
            <person name="Klenk H.-P."/>
        </authorList>
    </citation>
    <scope>NUCLEOTIDE SEQUENCE [LARGE SCALE GENOMIC DNA]</scope>
    <source>
        <strain evidence="1 2">DSM 8803</strain>
    </source>
</reference>
<gene>
    <name evidence="1" type="ORF">FB468_1750</name>
</gene>
<dbReference type="RefSeq" id="WP_141886994.1">
    <property type="nucleotide sequence ID" value="NZ_BAAAUY010000001.1"/>
</dbReference>
<evidence type="ECO:0000313" key="1">
    <source>
        <dbReference type="EMBL" id="TQL43720.1"/>
    </source>
</evidence>
<comment type="caution">
    <text evidence="1">The sequence shown here is derived from an EMBL/GenBank/DDBJ whole genome shotgun (WGS) entry which is preliminary data.</text>
</comment>
<dbReference type="Proteomes" id="UP000319094">
    <property type="component" value="Unassembled WGS sequence"/>
</dbReference>
<name>A0A542Y6I8_9MICO</name>
<dbReference type="AlphaFoldDB" id="A0A542Y6I8"/>
<dbReference type="OrthoDB" id="9835945at2"/>
<dbReference type="EMBL" id="VFON01000001">
    <property type="protein sequence ID" value="TQL43720.1"/>
    <property type="molecule type" value="Genomic_DNA"/>
</dbReference>
<proteinExistence type="predicted"/>
<keyword evidence="2" id="KW-1185">Reference proteome</keyword>
<organism evidence="1 2">
    <name type="scientific">Leucobacter komagatae</name>
    <dbReference type="NCBI Taxonomy" id="55969"/>
    <lineage>
        <taxon>Bacteria</taxon>
        <taxon>Bacillati</taxon>
        <taxon>Actinomycetota</taxon>
        <taxon>Actinomycetes</taxon>
        <taxon>Micrococcales</taxon>
        <taxon>Microbacteriaceae</taxon>
        <taxon>Leucobacter</taxon>
    </lineage>
</organism>
<protein>
    <submittedName>
        <fullName evidence="1">Uncharacterized protein</fullName>
    </submittedName>
</protein>